<organism evidence="1 2">
    <name type="scientific">Meloidogyne graminicola</name>
    <dbReference type="NCBI Taxonomy" id="189291"/>
    <lineage>
        <taxon>Eukaryota</taxon>
        <taxon>Metazoa</taxon>
        <taxon>Ecdysozoa</taxon>
        <taxon>Nematoda</taxon>
        <taxon>Chromadorea</taxon>
        <taxon>Rhabditida</taxon>
        <taxon>Tylenchina</taxon>
        <taxon>Tylenchomorpha</taxon>
        <taxon>Tylenchoidea</taxon>
        <taxon>Meloidogynidae</taxon>
        <taxon>Meloidogyninae</taxon>
        <taxon>Meloidogyne</taxon>
    </lineage>
</organism>
<keyword evidence="2" id="KW-1185">Reference proteome</keyword>
<name>A0A8S9ZIS0_9BILA</name>
<dbReference type="EMBL" id="JABEBT010000085">
    <property type="protein sequence ID" value="KAF7633091.1"/>
    <property type="molecule type" value="Genomic_DNA"/>
</dbReference>
<accession>A0A8S9ZIS0</accession>
<reference evidence="1" key="1">
    <citation type="journal article" date="2020" name="Ecol. Evol.">
        <title>Genome structure and content of the rice root-knot nematode (Meloidogyne graminicola).</title>
        <authorList>
            <person name="Phan N.T."/>
            <person name="Danchin E.G.J."/>
            <person name="Klopp C."/>
            <person name="Perfus-Barbeoch L."/>
            <person name="Kozlowski D.K."/>
            <person name="Koutsovoulos G.D."/>
            <person name="Lopez-Roques C."/>
            <person name="Bouchez O."/>
            <person name="Zahm M."/>
            <person name="Besnard G."/>
            <person name="Bellafiore S."/>
        </authorList>
    </citation>
    <scope>NUCLEOTIDE SEQUENCE</scope>
    <source>
        <strain evidence="1">VN-18</strain>
    </source>
</reference>
<dbReference type="AlphaFoldDB" id="A0A8S9ZIS0"/>
<evidence type="ECO:0000313" key="1">
    <source>
        <dbReference type="EMBL" id="KAF7633091.1"/>
    </source>
</evidence>
<sequence>MEKLKEVVQVLISLLIVKVKKIYVKCFIQILNYHQNVFHVKEKIVIE</sequence>
<gene>
    <name evidence="1" type="ORF">Mgra_00007520</name>
</gene>
<proteinExistence type="predicted"/>
<evidence type="ECO:0000313" key="2">
    <source>
        <dbReference type="Proteomes" id="UP000605970"/>
    </source>
</evidence>
<dbReference type="Proteomes" id="UP000605970">
    <property type="component" value="Unassembled WGS sequence"/>
</dbReference>
<protein>
    <submittedName>
        <fullName evidence="1">Uncharacterized protein</fullName>
    </submittedName>
</protein>
<comment type="caution">
    <text evidence="1">The sequence shown here is derived from an EMBL/GenBank/DDBJ whole genome shotgun (WGS) entry which is preliminary data.</text>
</comment>